<dbReference type="EMBL" id="PVWO01000019">
    <property type="protein sequence ID" value="PSB58918.1"/>
    <property type="molecule type" value="Genomic_DNA"/>
</dbReference>
<reference evidence="11 12" key="1">
    <citation type="submission" date="2018-03" db="EMBL/GenBank/DDBJ databases">
        <title>The ancient ancestry and fast evolution of plastids.</title>
        <authorList>
            <person name="Moore K.R."/>
            <person name="Magnabosco C."/>
            <person name="Momper L."/>
            <person name="Gold D.A."/>
            <person name="Bosak T."/>
            <person name="Fournier G.P."/>
        </authorList>
    </citation>
    <scope>NUCLEOTIDE SEQUENCE [LARGE SCALE GENOMIC DNA]</scope>
    <source>
        <strain evidence="11 12">CCALA 037</strain>
    </source>
</reference>
<keyword evidence="6 10" id="KW-0418">Kinase</keyword>
<evidence type="ECO:0000313" key="12">
    <source>
        <dbReference type="Proteomes" id="UP000238937"/>
    </source>
</evidence>
<comment type="similarity">
    <text evidence="2 10">Belongs to the gluconokinase GntK/GntV family.</text>
</comment>
<evidence type="ECO:0000256" key="5">
    <source>
        <dbReference type="ARBA" id="ARBA00022741"/>
    </source>
</evidence>
<accession>A0A2T1GM62</accession>
<keyword evidence="7 10" id="KW-0067">ATP-binding</keyword>
<dbReference type="OrthoDB" id="9800332at2"/>
<protein>
    <recommendedName>
        <fullName evidence="3 10">Gluconokinase</fullName>
        <ecNumber evidence="3 10">2.7.1.12</ecNumber>
    </recommendedName>
</protein>
<dbReference type="EC" id="2.7.1.12" evidence="3 10"/>
<dbReference type="GO" id="GO:0005524">
    <property type="term" value="F:ATP binding"/>
    <property type="evidence" value="ECO:0007669"/>
    <property type="project" value="UniProtKB-KW"/>
</dbReference>
<dbReference type="AlphaFoldDB" id="A0A2T1GM62"/>
<dbReference type="Proteomes" id="UP000238937">
    <property type="component" value="Unassembled WGS sequence"/>
</dbReference>
<evidence type="ECO:0000256" key="2">
    <source>
        <dbReference type="ARBA" id="ARBA00008420"/>
    </source>
</evidence>
<dbReference type="RefSeq" id="WP_106300099.1">
    <property type="nucleotide sequence ID" value="NZ_PVWO01000019.1"/>
</dbReference>
<evidence type="ECO:0000256" key="1">
    <source>
        <dbReference type="ARBA" id="ARBA00004761"/>
    </source>
</evidence>
<keyword evidence="12" id="KW-1185">Reference proteome</keyword>
<dbReference type="SUPFAM" id="SSF52540">
    <property type="entry name" value="P-loop containing nucleoside triphosphate hydrolases"/>
    <property type="match status" value="1"/>
</dbReference>
<dbReference type="PANTHER" id="PTHR43442">
    <property type="entry name" value="GLUCONOKINASE-RELATED"/>
    <property type="match status" value="1"/>
</dbReference>
<dbReference type="InterPro" id="IPR031322">
    <property type="entry name" value="Shikimate/glucono_kinase"/>
</dbReference>
<sequence length="169" mass="19155">MIIIVLGVAGSGKSTIAKALADANHWQYIDADDFHSDTNKTKISQGEALTDEDRSPWLQTLRTLIRHWLDTDRTTVLACSALKHRYRIALGDNDPAVRFVYLKGSYDLIAKRLQERKAHFAKVDLLKSQFEILEEPSSDEAIQIDIDIETDVDSIVREIDRKISIHASH</sequence>
<dbReference type="NCBIfam" id="TIGR01313">
    <property type="entry name" value="therm_gnt_kin"/>
    <property type="match status" value="1"/>
</dbReference>
<dbReference type="GO" id="GO:0046316">
    <property type="term" value="F:gluconokinase activity"/>
    <property type="evidence" value="ECO:0007669"/>
    <property type="project" value="UniProtKB-EC"/>
</dbReference>
<keyword evidence="5 10" id="KW-0547">Nucleotide-binding</keyword>
<gene>
    <name evidence="11" type="ORF">C7B77_02775</name>
</gene>
<evidence type="ECO:0000256" key="10">
    <source>
        <dbReference type="RuleBase" id="RU363066"/>
    </source>
</evidence>
<dbReference type="InterPro" id="IPR027417">
    <property type="entry name" value="P-loop_NTPase"/>
</dbReference>
<dbReference type="GO" id="GO:0019521">
    <property type="term" value="P:D-gluconate metabolic process"/>
    <property type="evidence" value="ECO:0007669"/>
    <property type="project" value="UniProtKB-KW"/>
</dbReference>
<organism evidence="11 12">
    <name type="scientific">Chamaesiphon polymorphus CCALA 037</name>
    <dbReference type="NCBI Taxonomy" id="2107692"/>
    <lineage>
        <taxon>Bacteria</taxon>
        <taxon>Bacillati</taxon>
        <taxon>Cyanobacteriota</taxon>
        <taxon>Cyanophyceae</taxon>
        <taxon>Gomontiellales</taxon>
        <taxon>Chamaesiphonaceae</taxon>
        <taxon>Chamaesiphon</taxon>
    </lineage>
</organism>
<comment type="catalytic activity">
    <reaction evidence="9 10">
        <text>D-gluconate + ATP = 6-phospho-D-gluconate + ADP + H(+)</text>
        <dbReference type="Rhea" id="RHEA:19433"/>
        <dbReference type="ChEBI" id="CHEBI:15378"/>
        <dbReference type="ChEBI" id="CHEBI:18391"/>
        <dbReference type="ChEBI" id="CHEBI:30616"/>
        <dbReference type="ChEBI" id="CHEBI:58759"/>
        <dbReference type="ChEBI" id="CHEBI:456216"/>
        <dbReference type="EC" id="2.7.1.12"/>
    </reaction>
</comment>
<comment type="pathway">
    <text evidence="1">Carbohydrate acid metabolism.</text>
</comment>
<evidence type="ECO:0000256" key="6">
    <source>
        <dbReference type="ARBA" id="ARBA00022777"/>
    </source>
</evidence>
<evidence type="ECO:0000313" key="11">
    <source>
        <dbReference type="EMBL" id="PSB58918.1"/>
    </source>
</evidence>
<keyword evidence="4 10" id="KW-0808">Transferase</keyword>
<dbReference type="FunFam" id="3.40.50.300:FF:000522">
    <property type="entry name" value="Gluconokinase"/>
    <property type="match status" value="1"/>
</dbReference>
<dbReference type="CDD" id="cd02021">
    <property type="entry name" value="GntK"/>
    <property type="match status" value="1"/>
</dbReference>
<evidence type="ECO:0000256" key="9">
    <source>
        <dbReference type="ARBA" id="ARBA00048090"/>
    </source>
</evidence>
<dbReference type="Gene3D" id="3.40.50.300">
    <property type="entry name" value="P-loop containing nucleotide triphosphate hydrolases"/>
    <property type="match status" value="1"/>
</dbReference>
<evidence type="ECO:0000256" key="7">
    <source>
        <dbReference type="ARBA" id="ARBA00022840"/>
    </source>
</evidence>
<dbReference type="Pfam" id="PF01202">
    <property type="entry name" value="SKI"/>
    <property type="match status" value="1"/>
</dbReference>
<evidence type="ECO:0000256" key="3">
    <source>
        <dbReference type="ARBA" id="ARBA00012054"/>
    </source>
</evidence>
<evidence type="ECO:0000256" key="4">
    <source>
        <dbReference type="ARBA" id="ARBA00022679"/>
    </source>
</evidence>
<comment type="caution">
    <text evidence="11">The sequence shown here is derived from an EMBL/GenBank/DDBJ whole genome shotgun (WGS) entry which is preliminary data.</text>
</comment>
<dbReference type="PRINTS" id="PR01100">
    <property type="entry name" value="SHIKIMTKNASE"/>
</dbReference>
<name>A0A2T1GM62_9CYAN</name>
<proteinExistence type="inferred from homology"/>
<evidence type="ECO:0000256" key="8">
    <source>
        <dbReference type="ARBA" id="ARBA00023064"/>
    </source>
</evidence>
<dbReference type="PANTHER" id="PTHR43442:SF3">
    <property type="entry name" value="GLUCONOKINASE-RELATED"/>
    <property type="match status" value="1"/>
</dbReference>
<dbReference type="GO" id="GO:0005737">
    <property type="term" value="C:cytoplasm"/>
    <property type="evidence" value="ECO:0007669"/>
    <property type="project" value="TreeGrafter"/>
</dbReference>
<keyword evidence="8" id="KW-0311">Gluconate utilization</keyword>
<dbReference type="InterPro" id="IPR006001">
    <property type="entry name" value="Therm_gnt_kin"/>
</dbReference>